<sequence length="194" mass="21426">MVAFADKPLLHFVSADAWDAFLRADPPEGGVRLLLLKKAATVPGIRYPEALDVALCHGWIDGQIGRHDADFTAQAFTPRRVRSPWSQINIGHAERLIAEGRMQPAGFAEIERAKADGRWDAAYRQKDAAVPDDLRAALDAEPAAAAAWATLDAQNRFAILFRIGNVKRAETRERKVGEFTAMLARGDRIYPRAP</sequence>
<dbReference type="RefSeq" id="WP_284254492.1">
    <property type="nucleotide sequence ID" value="NZ_BAAAQO010000001.1"/>
</dbReference>
<dbReference type="Pfam" id="PF13376">
    <property type="entry name" value="OmdA"/>
    <property type="match status" value="1"/>
</dbReference>
<name>A0ABQ6K909_9MICO</name>
<evidence type="ECO:0008006" key="3">
    <source>
        <dbReference type="Google" id="ProtNLM"/>
    </source>
</evidence>
<dbReference type="Proteomes" id="UP001157034">
    <property type="component" value="Unassembled WGS sequence"/>
</dbReference>
<proteinExistence type="predicted"/>
<evidence type="ECO:0000313" key="1">
    <source>
        <dbReference type="EMBL" id="GMA95779.1"/>
    </source>
</evidence>
<gene>
    <name evidence="1" type="ORF">GCM10025881_26030</name>
</gene>
<organism evidence="1 2">
    <name type="scientific">Pseudolysinimonas kribbensis</name>
    <dbReference type="NCBI Taxonomy" id="433641"/>
    <lineage>
        <taxon>Bacteria</taxon>
        <taxon>Bacillati</taxon>
        <taxon>Actinomycetota</taxon>
        <taxon>Actinomycetes</taxon>
        <taxon>Micrococcales</taxon>
        <taxon>Microbacteriaceae</taxon>
        <taxon>Pseudolysinimonas</taxon>
    </lineage>
</organism>
<comment type="caution">
    <text evidence="1">The sequence shown here is derived from an EMBL/GenBank/DDBJ whole genome shotgun (WGS) entry which is preliminary data.</text>
</comment>
<dbReference type="EMBL" id="BSVB01000001">
    <property type="protein sequence ID" value="GMA95779.1"/>
    <property type="molecule type" value="Genomic_DNA"/>
</dbReference>
<evidence type="ECO:0000313" key="2">
    <source>
        <dbReference type="Proteomes" id="UP001157034"/>
    </source>
</evidence>
<protein>
    <recommendedName>
        <fullName evidence="3">Bacteriocin-protection protein, YdeI/OmpD-associated family</fullName>
    </recommendedName>
</protein>
<reference evidence="2" key="1">
    <citation type="journal article" date="2019" name="Int. J. Syst. Evol. Microbiol.">
        <title>The Global Catalogue of Microorganisms (GCM) 10K type strain sequencing project: providing services to taxonomists for standard genome sequencing and annotation.</title>
        <authorList>
            <consortium name="The Broad Institute Genomics Platform"/>
            <consortium name="The Broad Institute Genome Sequencing Center for Infectious Disease"/>
            <person name="Wu L."/>
            <person name="Ma J."/>
        </authorList>
    </citation>
    <scope>NUCLEOTIDE SEQUENCE [LARGE SCALE GENOMIC DNA]</scope>
    <source>
        <strain evidence="2">NBRC 108894</strain>
    </source>
</reference>
<keyword evidence="2" id="KW-1185">Reference proteome</keyword>
<accession>A0ABQ6K909</accession>